<name>A0A8H7RDZ5_9FUNG</name>
<dbReference type="Proteomes" id="UP000646827">
    <property type="component" value="Unassembled WGS sequence"/>
</dbReference>
<evidence type="ECO:0000313" key="4">
    <source>
        <dbReference type="Proteomes" id="UP000646827"/>
    </source>
</evidence>
<feature type="domain" description="SWIM-type" evidence="2">
    <location>
        <begin position="579"/>
        <end position="615"/>
    </location>
</feature>
<keyword evidence="1" id="KW-0862">Zinc</keyword>
<dbReference type="PANTHER" id="PTHR47456">
    <property type="entry name" value="PHD-TYPE DOMAIN-CONTAINING PROTEIN"/>
    <property type="match status" value="1"/>
</dbReference>
<dbReference type="OrthoDB" id="2224309at2759"/>
<reference evidence="3 4" key="1">
    <citation type="submission" date="2020-12" db="EMBL/GenBank/DDBJ databases">
        <title>Metabolic potential, ecology and presence of endohyphal bacteria is reflected in genomic diversity of Mucoromycotina.</title>
        <authorList>
            <person name="Muszewska A."/>
            <person name="Okrasinska A."/>
            <person name="Steczkiewicz K."/>
            <person name="Drgas O."/>
            <person name="Orlowska M."/>
            <person name="Perlinska-Lenart U."/>
            <person name="Aleksandrzak-Piekarczyk T."/>
            <person name="Szatraj K."/>
            <person name="Zielenkiewicz U."/>
            <person name="Pilsyk S."/>
            <person name="Malc E."/>
            <person name="Mieczkowski P."/>
            <person name="Kruszewska J.S."/>
            <person name="Biernat P."/>
            <person name="Pawlowska J."/>
        </authorList>
    </citation>
    <scope>NUCLEOTIDE SEQUENCE [LARGE SCALE GENOMIC DNA]</scope>
    <source>
        <strain evidence="3 4">CBS 142.35</strain>
    </source>
</reference>
<keyword evidence="1" id="KW-0479">Metal-binding</keyword>
<evidence type="ECO:0000256" key="1">
    <source>
        <dbReference type="PROSITE-ProRule" id="PRU00325"/>
    </source>
</evidence>
<keyword evidence="1" id="KW-0863">Zinc-finger</keyword>
<gene>
    <name evidence="3" type="ORF">INT45_009799</name>
</gene>
<dbReference type="Pfam" id="PF04434">
    <property type="entry name" value="SWIM"/>
    <property type="match status" value="1"/>
</dbReference>
<evidence type="ECO:0000259" key="2">
    <source>
        <dbReference type="PROSITE" id="PS50966"/>
    </source>
</evidence>
<dbReference type="PROSITE" id="PS50966">
    <property type="entry name" value="ZF_SWIM"/>
    <property type="match status" value="1"/>
</dbReference>
<comment type="caution">
    <text evidence="3">The sequence shown here is derived from an EMBL/GenBank/DDBJ whole genome shotgun (WGS) entry which is preliminary data.</text>
</comment>
<proteinExistence type="predicted"/>
<sequence length="750" mass="88550">MNQQQQHNELRVYTIQNVRYALAHSLIPGVLRMVPNQPFHVIVSEWKECLAHISELCSVRWVHKRRTNGTEGGRVVYSETFYCHRAGSYDTQRTVRTQKDSKKCNCSGVLKVTILTANSTECKFELLADHDKYTPGDEEDVKTLKLTAKTFDKMIQQLQEGRNCRDIRISLLHQFDSISDVPLDDITRAAQSSAGHRKVNYNDVYNQMRKLKCNLFEFHDNDMFSVKTWLDEHLANNGYTIYSGNISECTSFHDIFYFGFVSSRQLTYLQQSTSVCMDATHNISSRINDVLYSIVTRDRLTGVGQPIAYMFTNDQSAYPIGEWLRFLREMCGLTIENLTIDCSIPEVNAMHLIYPDANIHYCAFHVLQAWNRNLGSKVSLESLYERYPDRRHTDDALQQYRGDMLTVLKSIMHEQDIDTMYNKVNEFKRRFYEQTEFLSYFETYWEPEHLIQRWTFAFTDPRDRAYLTNNMIETWFNQLKTVYLRRVRNKRLDRLIFILTNEVEFYFINEHERILRNNGRMGPLENQQSRRRYRAAQVPVRDISAMIQNPEGGNASDPMTGFWKVMAFVPQVTRSTPRYEITVNSEMLIKSCTCLDFSQRRAPCKHMYLLKRYTNMQVHFEVEQRNALRQAAEAVTLRHGELNNRHAVPRHVLREQQQQQQQEIIIIDGDDEYDADDSNIDILNSTQDNLQFVSQTFTSFHHDRTRVLEIPTITQEESQQYAQRVRELLLFHEEMMRRHHHRRTANTQRH</sequence>
<organism evidence="3 4">
    <name type="scientific">Circinella minor</name>
    <dbReference type="NCBI Taxonomy" id="1195481"/>
    <lineage>
        <taxon>Eukaryota</taxon>
        <taxon>Fungi</taxon>
        <taxon>Fungi incertae sedis</taxon>
        <taxon>Mucoromycota</taxon>
        <taxon>Mucoromycotina</taxon>
        <taxon>Mucoromycetes</taxon>
        <taxon>Mucorales</taxon>
        <taxon>Lichtheimiaceae</taxon>
        <taxon>Circinella</taxon>
    </lineage>
</organism>
<dbReference type="InterPro" id="IPR007527">
    <property type="entry name" value="Znf_SWIM"/>
</dbReference>
<keyword evidence="4" id="KW-1185">Reference proteome</keyword>
<dbReference type="EMBL" id="JAEPRB010001089">
    <property type="protein sequence ID" value="KAG2207871.1"/>
    <property type="molecule type" value="Genomic_DNA"/>
</dbReference>
<dbReference type="AlphaFoldDB" id="A0A8H7RDZ5"/>
<protein>
    <recommendedName>
        <fullName evidence="2">SWIM-type domain-containing protein</fullName>
    </recommendedName>
</protein>
<evidence type="ECO:0000313" key="3">
    <source>
        <dbReference type="EMBL" id="KAG2207871.1"/>
    </source>
</evidence>
<dbReference type="GO" id="GO:0008270">
    <property type="term" value="F:zinc ion binding"/>
    <property type="evidence" value="ECO:0007669"/>
    <property type="project" value="UniProtKB-KW"/>
</dbReference>
<accession>A0A8H7RDZ5</accession>